<organism evidence="1 2">
    <name type="scientific">Corynebacterium belfantii</name>
    <dbReference type="NCBI Taxonomy" id="2014537"/>
    <lineage>
        <taxon>Bacteria</taxon>
        <taxon>Bacillati</taxon>
        <taxon>Actinomycetota</taxon>
        <taxon>Actinomycetes</taxon>
        <taxon>Mycobacteriales</taxon>
        <taxon>Corynebacteriaceae</taxon>
        <taxon>Corynebacterium</taxon>
    </lineage>
</organism>
<name>A0ABS0LBL1_9CORY</name>
<comment type="caution">
    <text evidence="1">The sequence shown here is derived from an EMBL/GenBank/DDBJ whole genome shotgun (WGS) entry which is preliminary data.</text>
</comment>
<proteinExistence type="predicted"/>
<evidence type="ECO:0000313" key="2">
    <source>
        <dbReference type="Proteomes" id="UP000615580"/>
    </source>
</evidence>
<gene>
    <name evidence="1" type="ORF">I4J41_03505</name>
</gene>
<sequence>MTATPEEALRERRDVQYELLSQHRAAQSFSSNLPTEAAKLWAEHVAVQRAGYAILDYCTAHAHQHIHLKDIQDLAAHIRAARLQNR</sequence>
<dbReference type="EMBL" id="JADQUG010000008">
    <property type="protein sequence ID" value="MBG9353698.1"/>
    <property type="molecule type" value="Genomic_DNA"/>
</dbReference>
<keyword evidence="2" id="KW-1185">Reference proteome</keyword>
<reference evidence="1 2" key="1">
    <citation type="journal article" date="2020" name="J. Clin. Microbiol.">
        <title>Assessing the Genetic Diversity of Austrian Corynebacterium diphtheriae Clinical Isolates, 2011-2019.</title>
        <authorList>
            <person name="Schaeffer J."/>
            <person name="Huhulescu S."/>
            <person name="Stoeger A."/>
            <person name="Allerberger F."/>
            <person name="Ruppitsch W."/>
        </authorList>
    </citation>
    <scope>NUCLEOTIDE SEQUENCE [LARGE SCALE GENOMIC DNA]</scope>
    <source>
        <strain evidence="1 2">04-17</strain>
    </source>
</reference>
<dbReference type="RefSeq" id="WP_088267393.1">
    <property type="nucleotide sequence ID" value="NZ_CBCSFR010000020.1"/>
</dbReference>
<evidence type="ECO:0000313" key="1">
    <source>
        <dbReference type="EMBL" id="MBG9353698.1"/>
    </source>
</evidence>
<protein>
    <submittedName>
        <fullName evidence="1">Uncharacterized protein</fullName>
    </submittedName>
</protein>
<dbReference type="Proteomes" id="UP000615580">
    <property type="component" value="Unassembled WGS sequence"/>
</dbReference>
<accession>A0ABS0LBL1</accession>